<evidence type="ECO:0000259" key="1">
    <source>
        <dbReference type="PROSITE" id="PS51352"/>
    </source>
</evidence>
<dbReference type="EMBL" id="JACHGW010000002">
    <property type="protein sequence ID" value="MBB6050036.1"/>
    <property type="molecule type" value="Genomic_DNA"/>
</dbReference>
<feature type="domain" description="Thioredoxin" evidence="1">
    <location>
        <begin position="12"/>
        <end position="146"/>
    </location>
</feature>
<dbReference type="RefSeq" id="WP_184194219.1">
    <property type="nucleotide sequence ID" value="NZ_JACHGW010000002.1"/>
</dbReference>
<sequence length="148" mass="16717">MKELLLLGLLLAQPPKPAPLYDEKASGAQQIEKALAEAKKSKKNVLLQFGANWCHWCHKLHELCEKDPAIAAELKKSFVVVLIDVNQKHNDDINQRYGNPTKFGLPVIVVLDPAGKQLWTQDTGKLEERDHHDPAKVLAFLKEWAPKR</sequence>
<dbReference type="Proteomes" id="UP000520814">
    <property type="component" value="Unassembled WGS sequence"/>
</dbReference>
<dbReference type="InterPro" id="IPR036249">
    <property type="entry name" value="Thioredoxin-like_sf"/>
</dbReference>
<dbReference type="AlphaFoldDB" id="A0A7W9SNV5"/>
<comment type="caution">
    <text evidence="2">The sequence shown here is derived from an EMBL/GenBank/DDBJ whole genome shotgun (WGS) entry which is preliminary data.</text>
</comment>
<gene>
    <name evidence="2" type="ORF">HNQ39_001827</name>
</gene>
<evidence type="ECO:0000313" key="3">
    <source>
        <dbReference type="Proteomes" id="UP000520814"/>
    </source>
</evidence>
<reference evidence="2 3" key="1">
    <citation type="submission" date="2020-08" db="EMBL/GenBank/DDBJ databases">
        <title>Genomic Encyclopedia of Type Strains, Phase IV (KMG-IV): sequencing the most valuable type-strain genomes for metagenomic binning, comparative biology and taxonomic classification.</title>
        <authorList>
            <person name="Goeker M."/>
        </authorList>
    </citation>
    <scope>NUCLEOTIDE SEQUENCE [LARGE SCALE GENOMIC DNA]</scope>
    <source>
        <strain evidence="2 3">DSM 23562</strain>
    </source>
</reference>
<keyword evidence="3" id="KW-1185">Reference proteome</keyword>
<protein>
    <submittedName>
        <fullName evidence="2">Thiol:disulfide interchange protein</fullName>
    </submittedName>
</protein>
<dbReference type="SUPFAM" id="SSF52833">
    <property type="entry name" value="Thioredoxin-like"/>
    <property type="match status" value="1"/>
</dbReference>
<dbReference type="Gene3D" id="3.40.30.10">
    <property type="entry name" value="Glutaredoxin"/>
    <property type="match status" value="1"/>
</dbReference>
<dbReference type="InterPro" id="IPR013766">
    <property type="entry name" value="Thioredoxin_domain"/>
</dbReference>
<proteinExistence type="predicted"/>
<dbReference type="PROSITE" id="PS51352">
    <property type="entry name" value="THIOREDOXIN_2"/>
    <property type="match status" value="1"/>
</dbReference>
<name>A0A7W9SNV5_ARMRO</name>
<accession>A0A7W9SNV5</accession>
<evidence type="ECO:0000313" key="2">
    <source>
        <dbReference type="EMBL" id="MBB6050036.1"/>
    </source>
</evidence>
<organism evidence="2 3">
    <name type="scientific">Armatimonas rosea</name>
    <dbReference type="NCBI Taxonomy" id="685828"/>
    <lineage>
        <taxon>Bacteria</taxon>
        <taxon>Bacillati</taxon>
        <taxon>Armatimonadota</taxon>
        <taxon>Armatimonadia</taxon>
        <taxon>Armatimonadales</taxon>
        <taxon>Armatimonadaceae</taxon>
        <taxon>Armatimonas</taxon>
    </lineage>
</organism>
<dbReference type="Pfam" id="PF13899">
    <property type="entry name" value="Thioredoxin_7"/>
    <property type="match status" value="1"/>
</dbReference>